<dbReference type="GO" id="GO:0004335">
    <property type="term" value="F:galactokinase activity"/>
    <property type="evidence" value="ECO:0007669"/>
    <property type="project" value="TreeGrafter"/>
</dbReference>
<dbReference type="PANTHER" id="PTHR10457:SF7">
    <property type="entry name" value="GALACTOKINASE-RELATED"/>
    <property type="match status" value="1"/>
</dbReference>
<dbReference type="InterPro" id="IPR014721">
    <property type="entry name" value="Ribsml_uS5_D2-typ_fold_subgr"/>
</dbReference>
<dbReference type="InterPro" id="IPR020568">
    <property type="entry name" value="Ribosomal_Su5_D2-typ_SF"/>
</dbReference>
<dbReference type="SUPFAM" id="SSF54211">
    <property type="entry name" value="Ribosomal protein S5 domain 2-like"/>
    <property type="match status" value="1"/>
</dbReference>
<proteinExistence type="predicted"/>
<keyword evidence="4" id="KW-1185">Reference proteome</keyword>
<keyword evidence="1" id="KW-0547">Nucleotide-binding</keyword>
<dbReference type="Gene3D" id="3.30.230.10">
    <property type="match status" value="1"/>
</dbReference>
<evidence type="ECO:0000313" key="3">
    <source>
        <dbReference type="EMBL" id="KAA0184577.1"/>
    </source>
</evidence>
<keyword evidence="3" id="KW-0808">Transferase</keyword>
<dbReference type="OrthoDB" id="6270413at2759"/>
<comment type="caution">
    <text evidence="3">The sequence shown here is derived from an EMBL/GenBank/DDBJ whole genome shotgun (WGS) entry which is preliminary data.</text>
</comment>
<dbReference type="EMBL" id="LUCM01011028">
    <property type="protein sequence ID" value="KAA0184577.1"/>
    <property type="molecule type" value="Genomic_DNA"/>
</dbReference>
<evidence type="ECO:0000256" key="2">
    <source>
        <dbReference type="ARBA" id="ARBA00022840"/>
    </source>
</evidence>
<dbReference type="PANTHER" id="PTHR10457">
    <property type="entry name" value="MEVALONATE KINASE/GALACTOKINASE"/>
    <property type="match status" value="1"/>
</dbReference>
<dbReference type="AlphaFoldDB" id="A0A8E0RKP4"/>
<dbReference type="Proteomes" id="UP000728185">
    <property type="component" value="Unassembled WGS sequence"/>
</dbReference>
<name>A0A8E0RKP4_9TREM</name>
<evidence type="ECO:0000313" key="4">
    <source>
        <dbReference type="Proteomes" id="UP000728185"/>
    </source>
</evidence>
<dbReference type="GO" id="GO:0005524">
    <property type="term" value="F:ATP binding"/>
    <property type="evidence" value="ECO:0007669"/>
    <property type="project" value="UniProtKB-KW"/>
</dbReference>
<keyword evidence="3" id="KW-0418">Kinase</keyword>
<keyword evidence="2" id="KW-0067">ATP-binding</keyword>
<dbReference type="GO" id="GO:0005829">
    <property type="term" value="C:cytosol"/>
    <property type="evidence" value="ECO:0007669"/>
    <property type="project" value="TreeGrafter"/>
</dbReference>
<evidence type="ECO:0000256" key="1">
    <source>
        <dbReference type="ARBA" id="ARBA00022741"/>
    </source>
</evidence>
<protein>
    <submittedName>
        <fullName evidence="3">N-acetylgalactosamine kinase</fullName>
    </submittedName>
</protein>
<dbReference type="GO" id="GO:0006012">
    <property type="term" value="P:galactose metabolic process"/>
    <property type="evidence" value="ECO:0007669"/>
    <property type="project" value="TreeGrafter"/>
</dbReference>
<gene>
    <name evidence="3" type="ORF">FBUS_04787</name>
</gene>
<organism evidence="3 4">
    <name type="scientific">Fasciolopsis buskii</name>
    <dbReference type="NCBI Taxonomy" id="27845"/>
    <lineage>
        <taxon>Eukaryota</taxon>
        <taxon>Metazoa</taxon>
        <taxon>Spiralia</taxon>
        <taxon>Lophotrochozoa</taxon>
        <taxon>Platyhelminthes</taxon>
        <taxon>Trematoda</taxon>
        <taxon>Digenea</taxon>
        <taxon>Plagiorchiida</taxon>
        <taxon>Echinostomata</taxon>
        <taxon>Echinostomatoidea</taxon>
        <taxon>Fasciolidae</taxon>
        <taxon>Fasciolopsis</taxon>
    </lineage>
</organism>
<accession>A0A8E0RKP4</accession>
<sequence>MEQRELAGLCARCEQYIGMQGGGMDQATSLLGSRNNAIMIEFTKPLITVHPVPLPLDVVFVIAHTGVHARKAATSMYNERVSECRLATSVSFQSNTQLSTITVPCSFCYKL</sequence>
<reference evidence="3" key="1">
    <citation type="submission" date="2019-05" db="EMBL/GenBank/DDBJ databases">
        <title>Annotation for the trematode Fasciolopsis buski.</title>
        <authorList>
            <person name="Choi Y.-J."/>
        </authorList>
    </citation>
    <scope>NUCLEOTIDE SEQUENCE</scope>
    <source>
        <strain evidence="3">HT</strain>
        <tissue evidence="3">Whole worm</tissue>
    </source>
</reference>